<dbReference type="Proteomes" id="UP000563094">
    <property type="component" value="Unassembled WGS sequence"/>
</dbReference>
<keyword evidence="2" id="KW-1185">Reference proteome</keyword>
<evidence type="ECO:0008006" key="3">
    <source>
        <dbReference type="Google" id="ProtNLM"/>
    </source>
</evidence>
<proteinExistence type="predicted"/>
<dbReference type="InterPro" id="IPR029044">
    <property type="entry name" value="Nucleotide-diphossugar_trans"/>
</dbReference>
<sequence length="290" mass="34066">MQRHLIYQAYGKEDILHELLYSLYSLLKLYPAGLPCQVVVYTDNESYLRQFLPETIAYRQLSAAQIQEWRGPQDFVHRVKIMVLRDFISTHTGSLLYLDTDTVFNQKIEPLFELIEKGHTFVMHENEGVVSTQKNLIFKKVYKFLSARQTGISPHMTMYNAGVLGLRTEDASVVEQVLSTTDRLYRLFPKHIIEQMAFSFHLAQGAQAPLYCATQEIFHYWDFKEFRELLNAFFRSHQGQPYQQIIPQMGVIDPRELIVDKRRFDQLPGLTRRLYKLVGKRWKLPPYPAQ</sequence>
<evidence type="ECO:0000313" key="1">
    <source>
        <dbReference type="EMBL" id="MBA9075515.1"/>
    </source>
</evidence>
<dbReference type="SUPFAM" id="SSF53448">
    <property type="entry name" value="Nucleotide-diphospho-sugar transferases"/>
    <property type="match status" value="1"/>
</dbReference>
<accession>A0A839GIT2</accession>
<dbReference type="Gene3D" id="3.90.550.10">
    <property type="entry name" value="Spore Coat Polysaccharide Biosynthesis Protein SpsA, Chain A"/>
    <property type="match status" value="1"/>
</dbReference>
<dbReference type="AlphaFoldDB" id="A0A839GIT2"/>
<gene>
    <name evidence="1" type="ORF">FHS90_000212</name>
</gene>
<dbReference type="EMBL" id="JACJIQ010000001">
    <property type="protein sequence ID" value="MBA9075515.1"/>
    <property type="molecule type" value="Genomic_DNA"/>
</dbReference>
<dbReference type="RefSeq" id="WP_182511242.1">
    <property type="nucleotide sequence ID" value="NZ_JACJIQ010000001.1"/>
</dbReference>
<name>A0A839GIT2_9BACT</name>
<organism evidence="1 2">
    <name type="scientific">Rufibacter quisquiliarum</name>
    <dbReference type="NCBI Taxonomy" id="1549639"/>
    <lineage>
        <taxon>Bacteria</taxon>
        <taxon>Pseudomonadati</taxon>
        <taxon>Bacteroidota</taxon>
        <taxon>Cytophagia</taxon>
        <taxon>Cytophagales</taxon>
        <taxon>Hymenobacteraceae</taxon>
        <taxon>Rufibacter</taxon>
    </lineage>
</organism>
<reference evidence="1 2" key="1">
    <citation type="submission" date="2020-08" db="EMBL/GenBank/DDBJ databases">
        <title>Genomic Encyclopedia of Type Strains, Phase IV (KMG-IV): sequencing the most valuable type-strain genomes for metagenomic binning, comparative biology and taxonomic classification.</title>
        <authorList>
            <person name="Goeker M."/>
        </authorList>
    </citation>
    <scope>NUCLEOTIDE SEQUENCE [LARGE SCALE GENOMIC DNA]</scope>
    <source>
        <strain evidence="1 2">DSM 29854</strain>
    </source>
</reference>
<comment type="caution">
    <text evidence="1">The sequence shown here is derived from an EMBL/GenBank/DDBJ whole genome shotgun (WGS) entry which is preliminary data.</text>
</comment>
<protein>
    <recommendedName>
        <fullName evidence="3">Nucleotide-diphospho-sugar transferase domain-containing protein</fullName>
    </recommendedName>
</protein>
<evidence type="ECO:0000313" key="2">
    <source>
        <dbReference type="Proteomes" id="UP000563094"/>
    </source>
</evidence>